<evidence type="ECO:0000313" key="1">
    <source>
        <dbReference type="EMBL" id="KAJ4463986.1"/>
    </source>
</evidence>
<protein>
    <submittedName>
        <fullName evidence="1">Uncharacterized protein</fullName>
    </submittedName>
</protein>
<accession>A0A9W8ZQ70</accession>
<sequence>MSLTTDCDIDRVERVIADAVSVRIAPISFDLPDILADGLHQFVCERNADWYRLANSTDCDGACSTWVAHLGRSQVYRTIYDEGEAVHGFRGDDSGQHTSVWRAATDLLRVVLAVTRCCQATAMSIAEVDELTPDGGNIKPAPTAHLRGVKAVAASPEDVTPDSNALGSSFTFGEQQDPSAAEPALTSDPMLVSQSFTFGQEKGKGKGTLGAYCVNNEAAPSKVQKVV</sequence>
<proteinExistence type="predicted"/>
<reference evidence="1" key="2">
    <citation type="journal article" date="2023" name="Proc. Natl. Acad. Sci. U.S.A.">
        <title>A global phylogenomic analysis of the shiitake genus Lentinula.</title>
        <authorList>
            <person name="Sierra-Patev S."/>
            <person name="Min B."/>
            <person name="Naranjo-Ortiz M."/>
            <person name="Looney B."/>
            <person name="Konkel Z."/>
            <person name="Slot J.C."/>
            <person name="Sakamoto Y."/>
            <person name="Steenwyk J.L."/>
            <person name="Rokas A."/>
            <person name="Carro J."/>
            <person name="Camarero S."/>
            <person name="Ferreira P."/>
            <person name="Molpeceres G."/>
            <person name="Ruiz-Duenas F.J."/>
            <person name="Serrano A."/>
            <person name="Henrissat B."/>
            <person name="Drula E."/>
            <person name="Hughes K.W."/>
            <person name="Mata J.L."/>
            <person name="Ishikawa N.K."/>
            <person name="Vargas-Isla R."/>
            <person name="Ushijima S."/>
            <person name="Smith C.A."/>
            <person name="Donoghue J."/>
            <person name="Ahrendt S."/>
            <person name="Andreopoulos W."/>
            <person name="He G."/>
            <person name="LaButti K."/>
            <person name="Lipzen A."/>
            <person name="Ng V."/>
            <person name="Riley R."/>
            <person name="Sandor L."/>
            <person name="Barry K."/>
            <person name="Martinez A.T."/>
            <person name="Xiao Y."/>
            <person name="Gibbons J.G."/>
            <person name="Terashima K."/>
            <person name="Grigoriev I.V."/>
            <person name="Hibbett D."/>
        </authorList>
    </citation>
    <scope>NUCLEOTIDE SEQUENCE</scope>
    <source>
        <strain evidence="1">Sp2 HRB7682 ss15</strain>
    </source>
</reference>
<dbReference type="EMBL" id="JANVFS010000063">
    <property type="protein sequence ID" value="KAJ4463986.1"/>
    <property type="molecule type" value="Genomic_DNA"/>
</dbReference>
<dbReference type="Proteomes" id="UP001150238">
    <property type="component" value="Unassembled WGS sequence"/>
</dbReference>
<dbReference type="AlphaFoldDB" id="A0A9W8ZQ70"/>
<evidence type="ECO:0000313" key="2">
    <source>
        <dbReference type="Proteomes" id="UP001150238"/>
    </source>
</evidence>
<reference evidence="1" key="1">
    <citation type="submission" date="2022-08" db="EMBL/GenBank/DDBJ databases">
        <authorList>
            <consortium name="DOE Joint Genome Institute"/>
            <person name="Min B."/>
            <person name="Riley R."/>
            <person name="Sierra-Patev S."/>
            <person name="Naranjo-Ortiz M."/>
            <person name="Looney B."/>
            <person name="Konkel Z."/>
            <person name="Slot J.C."/>
            <person name="Sakamoto Y."/>
            <person name="Steenwyk J.L."/>
            <person name="Rokas A."/>
            <person name="Carro J."/>
            <person name="Camarero S."/>
            <person name="Ferreira P."/>
            <person name="Molpeceres G."/>
            <person name="Ruiz-Duenas F.J."/>
            <person name="Serrano A."/>
            <person name="Henrissat B."/>
            <person name="Drula E."/>
            <person name="Hughes K.W."/>
            <person name="Mata J.L."/>
            <person name="Ishikawa N.K."/>
            <person name="Vargas-Isla R."/>
            <person name="Ushijima S."/>
            <person name="Smith C.A."/>
            <person name="Ahrendt S."/>
            <person name="Andreopoulos W."/>
            <person name="He G."/>
            <person name="Labutti K."/>
            <person name="Lipzen A."/>
            <person name="Ng V."/>
            <person name="Sandor L."/>
            <person name="Barry K."/>
            <person name="Martinez A.T."/>
            <person name="Xiao Y."/>
            <person name="Gibbons J.G."/>
            <person name="Terashima K."/>
            <person name="Hibbett D.S."/>
            <person name="Grigoriev I.V."/>
        </authorList>
    </citation>
    <scope>NUCLEOTIDE SEQUENCE</scope>
    <source>
        <strain evidence="1">Sp2 HRB7682 ss15</strain>
    </source>
</reference>
<gene>
    <name evidence="1" type="ORF">C8J55DRAFT_567122</name>
</gene>
<organism evidence="1 2">
    <name type="scientific">Lentinula lateritia</name>
    <dbReference type="NCBI Taxonomy" id="40482"/>
    <lineage>
        <taxon>Eukaryota</taxon>
        <taxon>Fungi</taxon>
        <taxon>Dikarya</taxon>
        <taxon>Basidiomycota</taxon>
        <taxon>Agaricomycotina</taxon>
        <taxon>Agaricomycetes</taxon>
        <taxon>Agaricomycetidae</taxon>
        <taxon>Agaricales</taxon>
        <taxon>Marasmiineae</taxon>
        <taxon>Omphalotaceae</taxon>
        <taxon>Lentinula</taxon>
    </lineage>
</organism>
<name>A0A9W8ZQ70_9AGAR</name>
<comment type="caution">
    <text evidence="1">The sequence shown here is derived from an EMBL/GenBank/DDBJ whole genome shotgun (WGS) entry which is preliminary data.</text>
</comment>